<dbReference type="PROSITE" id="PS50082">
    <property type="entry name" value="WD_REPEATS_2"/>
    <property type="match status" value="2"/>
</dbReference>
<evidence type="ECO:0000256" key="2">
    <source>
        <dbReference type="ARBA" id="ARBA00022574"/>
    </source>
</evidence>
<gene>
    <name evidence="7" type="ORF">BDY17DRAFT_320906</name>
</gene>
<dbReference type="PANTHER" id="PTHR22852">
    <property type="entry name" value="LETHAL 2 DENTICLELESS PROTEIN RETINOIC ACID-REGULATED NUCLEAR MATRIX-ASSOCIATED PROTEIN"/>
    <property type="match status" value="1"/>
</dbReference>
<keyword evidence="4" id="KW-0833">Ubl conjugation pathway</keyword>
<dbReference type="GeneID" id="54477530"/>
<dbReference type="GO" id="GO:0043161">
    <property type="term" value="P:proteasome-mediated ubiquitin-dependent protein catabolic process"/>
    <property type="evidence" value="ECO:0007669"/>
    <property type="project" value="TreeGrafter"/>
</dbReference>
<dbReference type="PANTHER" id="PTHR22852:SF0">
    <property type="entry name" value="DENTICLELESS PROTEIN HOMOLOG"/>
    <property type="match status" value="1"/>
</dbReference>
<dbReference type="Pfam" id="PF00400">
    <property type="entry name" value="WD40"/>
    <property type="match status" value="3"/>
</dbReference>
<protein>
    <submittedName>
        <fullName evidence="7">WD40-repeat-containing domain protein</fullName>
    </submittedName>
</protein>
<dbReference type="AlphaFoldDB" id="A0A6A6Q1B8"/>
<dbReference type="InterPro" id="IPR001680">
    <property type="entry name" value="WD40_rpt"/>
</dbReference>
<dbReference type="PROSITE" id="PS00678">
    <property type="entry name" value="WD_REPEATS_1"/>
    <property type="match status" value="1"/>
</dbReference>
<dbReference type="InterPro" id="IPR036322">
    <property type="entry name" value="WD40_repeat_dom_sf"/>
</dbReference>
<dbReference type="SMART" id="SM00320">
    <property type="entry name" value="WD40"/>
    <property type="match status" value="7"/>
</dbReference>
<keyword evidence="3" id="KW-0677">Repeat</keyword>
<evidence type="ECO:0000313" key="7">
    <source>
        <dbReference type="EMBL" id="KAF2486082.1"/>
    </source>
</evidence>
<dbReference type="InterPro" id="IPR051865">
    <property type="entry name" value="WD-repeat_CDT2_adapter"/>
</dbReference>
<reference evidence="7" key="1">
    <citation type="journal article" date="2020" name="Stud. Mycol.">
        <title>101 Dothideomycetes genomes: a test case for predicting lifestyles and emergence of pathogens.</title>
        <authorList>
            <person name="Haridas S."/>
            <person name="Albert R."/>
            <person name="Binder M."/>
            <person name="Bloem J."/>
            <person name="Labutti K."/>
            <person name="Salamov A."/>
            <person name="Andreopoulos B."/>
            <person name="Baker S."/>
            <person name="Barry K."/>
            <person name="Bills G."/>
            <person name="Bluhm B."/>
            <person name="Cannon C."/>
            <person name="Castanera R."/>
            <person name="Culley D."/>
            <person name="Daum C."/>
            <person name="Ezra D."/>
            <person name="Gonzalez J."/>
            <person name="Henrissat B."/>
            <person name="Kuo A."/>
            <person name="Liang C."/>
            <person name="Lipzen A."/>
            <person name="Lutzoni F."/>
            <person name="Magnuson J."/>
            <person name="Mondo S."/>
            <person name="Nolan M."/>
            <person name="Ohm R."/>
            <person name="Pangilinan J."/>
            <person name="Park H.-J."/>
            <person name="Ramirez L."/>
            <person name="Alfaro M."/>
            <person name="Sun H."/>
            <person name="Tritt A."/>
            <person name="Yoshinaga Y."/>
            <person name="Zwiers L.-H."/>
            <person name="Turgeon B."/>
            <person name="Goodwin S."/>
            <person name="Spatafora J."/>
            <person name="Crous P."/>
            <person name="Grigoriev I."/>
        </authorList>
    </citation>
    <scope>NUCLEOTIDE SEQUENCE</scope>
    <source>
        <strain evidence="7">CBS 113389</strain>
    </source>
</reference>
<dbReference type="Proteomes" id="UP000799767">
    <property type="component" value="Unassembled WGS sequence"/>
</dbReference>
<dbReference type="GO" id="GO:0030674">
    <property type="term" value="F:protein-macromolecule adaptor activity"/>
    <property type="evidence" value="ECO:0007669"/>
    <property type="project" value="TreeGrafter"/>
</dbReference>
<evidence type="ECO:0000313" key="8">
    <source>
        <dbReference type="Proteomes" id="UP000799767"/>
    </source>
</evidence>
<name>A0A6A6Q1B8_9PEZI</name>
<dbReference type="InterPro" id="IPR019775">
    <property type="entry name" value="WD40_repeat_CS"/>
</dbReference>
<keyword evidence="8" id="KW-1185">Reference proteome</keyword>
<dbReference type="RefSeq" id="XP_033592651.1">
    <property type="nucleotide sequence ID" value="XM_033736528.1"/>
</dbReference>
<organism evidence="7 8">
    <name type="scientific">Neohortaea acidophila</name>
    <dbReference type="NCBI Taxonomy" id="245834"/>
    <lineage>
        <taxon>Eukaryota</taxon>
        <taxon>Fungi</taxon>
        <taxon>Dikarya</taxon>
        <taxon>Ascomycota</taxon>
        <taxon>Pezizomycotina</taxon>
        <taxon>Dothideomycetes</taxon>
        <taxon>Dothideomycetidae</taxon>
        <taxon>Mycosphaerellales</taxon>
        <taxon>Teratosphaeriaceae</taxon>
        <taxon>Neohortaea</taxon>
    </lineage>
</organism>
<proteinExistence type="inferred from homology"/>
<dbReference type="GO" id="GO:0005634">
    <property type="term" value="C:nucleus"/>
    <property type="evidence" value="ECO:0007669"/>
    <property type="project" value="TreeGrafter"/>
</dbReference>
<dbReference type="PROSITE" id="PS50294">
    <property type="entry name" value="WD_REPEATS_REGION"/>
    <property type="match status" value="1"/>
</dbReference>
<evidence type="ECO:0000256" key="5">
    <source>
        <dbReference type="ARBA" id="ARBA00038344"/>
    </source>
</evidence>
<sequence>MAEPPFFSSQGSEYERHQIIEEVENIQFPSLKPKKPPTVTPKRFKKFFTPRASLSARNARQSKAGRQLRDITKNGANLRRHTPPTDRLAFADTQHTSFRAHKRQKCSVDLSSSPAQSSPLKRMQTAEQFAVYADPPSPLLSDDEDVLDLADELQIFAKPIRRLRQSGHGQRLLQRSFGYDDAALQRPKGYAHCADWRSETTRFVSTPGDIHRYGGAPLPFCVANCNTNSLVAIGDEEGGVRLIDSAPSSDFSRAHVSFRPHHNAVMDIAFSSDDYLLATASGDQTSRIIDMHTQHAVCILSGHKSSVKQVRFQPNDDNILTTSSRDGSVLLWDMRCGGRGSVASLRTAFARNVDNGGLEPSVRYSKYSLDAASAHRSLKRAPSRASGSDQTEAGGVSITAIQHLGNGREHLLLTTSEVDSSIKLWDLRNVGRRSSNALAASTPVPVNHVRNYGISAMALSGDGARLYTVCRDSIVYAYSTNHLALGNAPHTSTTNNNKARMAAPTTSGLGPLYGFKHPALRVGTFYVKAAIRQARGDKSEVLAVGSSDGHAVLFPTDEQYLPKRLPSINDTDEDDEAALPSFPTAKSKAEFPIHQHGTALVRGHGQEVTSIAWSHDGELVTIGDDFKARCWRENDEKARHLRGCGEGQGLRWGCGWADVDSAWDEDDG</sequence>
<accession>A0A6A6Q1B8</accession>
<dbReference type="SUPFAM" id="SSF50978">
    <property type="entry name" value="WD40 repeat-like"/>
    <property type="match status" value="1"/>
</dbReference>
<dbReference type="OrthoDB" id="2096344at2759"/>
<feature type="repeat" description="WD" evidence="6">
    <location>
        <begin position="258"/>
        <end position="299"/>
    </location>
</feature>
<evidence type="ECO:0000256" key="6">
    <source>
        <dbReference type="PROSITE-ProRule" id="PRU00221"/>
    </source>
</evidence>
<comment type="similarity">
    <text evidence="5">Belongs to the WD repeat cdt2 family.</text>
</comment>
<keyword evidence="2 6" id="KW-0853">WD repeat</keyword>
<comment type="pathway">
    <text evidence="1">Protein modification; protein ubiquitination.</text>
</comment>
<feature type="repeat" description="WD" evidence="6">
    <location>
        <begin position="300"/>
        <end position="335"/>
    </location>
</feature>
<evidence type="ECO:0000256" key="1">
    <source>
        <dbReference type="ARBA" id="ARBA00004906"/>
    </source>
</evidence>
<evidence type="ECO:0000256" key="4">
    <source>
        <dbReference type="ARBA" id="ARBA00022786"/>
    </source>
</evidence>
<dbReference type="EMBL" id="MU001632">
    <property type="protein sequence ID" value="KAF2486082.1"/>
    <property type="molecule type" value="Genomic_DNA"/>
</dbReference>
<dbReference type="InterPro" id="IPR015943">
    <property type="entry name" value="WD40/YVTN_repeat-like_dom_sf"/>
</dbReference>
<evidence type="ECO:0000256" key="3">
    <source>
        <dbReference type="ARBA" id="ARBA00022737"/>
    </source>
</evidence>
<dbReference type="Gene3D" id="2.130.10.10">
    <property type="entry name" value="YVTN repeat-like/Quinoprotein amine dehydrogenase"/>
    <property type="match status" value="3"/>
</dbReference>